<name>A0ABN6LEN9_9BACT</name>
<reference evidence="4 5" key="1">
    <citation type="submission" date="2021-12" db="EMBL/GenBank/DDBJ databases">
        <title>Genome sequencing of bacteria with rrn-lacking chromosome and rrn-plasmid.</title>
        <authorList>
            <person name="Anda M."/>
            <person name="Iwasaki W."/>
        </authorList>
    </citation>
    <scope>NUCLEOTIDE SEQUENCE [LARGE SCALE GENOMIC DNA]</scope>
    <source>
        <strain evidence="4 5">NBRC 101262</strain>
        <plasmid evidence="4 5">pPP3</plasmid>
    </source>
</reference>
<accession>A0ABN6LEN9</accession>
<dbReference type="Gene3D" id="3.30.450.20">
    <property type="entry name" value="PAS domain"/>
    <property type="match status" value="1"/>
</dbReference>
<dbReference type="InterPro" id="IPR013656">
    <property type="entry name" value="PAS_4"/>
</dbReference>
<proteinExistence type="predicted"/>
<dbReference type="Proteomes" id="UP001354989">
    <property type="component" value="Plasmid pPP3"/>
</dbReference>
<feature type="domain" description="PAS" evidence="3">
    <location>
        <begin position="388"/>
        <end position="458"/>
    </location>
</feature>
<evidence type="ECO:0000313" key="5">
    <source>
        <dbReference type="Proteomes" id="UP001354989"/>
    </source>
</evidence>
<dbReference type="RefSeq" id="WP_338399070.1">
    <property type="nucleotide sequence ID" value="NZ_AP025295.1"/>
</dbReference>
<sequence length="524" mass="59991">MKKFFSHPLAVSVISIVVTFPLLLLVTLQLTLTENTPQVLLFKNIFYGILGVYYIVAAWIIFYFTKMVGKQIGAILVGLEMLFDGHWGKVKKSNKKNWSTPYRSKLHVFSNYLFKATAFVEQLGDKQVKNNDLDFELLNENDQLGKSLLALRDRLQTVAEDEEKRNWTNEGLAQFTGLLREINQGENASAFDQFLSNLVKYIGATQGAVYITDQQPEGNMMLKMVGCYAYDRKKYIDKSIEIGEGLVGQAYLEKAPIFLTDVPDHYLNIRSGLGDSAPRCVVIIPLIYGEEVQGILELASFEVLQPFHLGFLDRIGNNVAAAISSWRTSVETKDMLERLQESEHETRQQEEELRQNLEELSATQENMERLRKEKEEVLNIEREKFEKTTKLYRRILDSLPNKVFLKDADCRMVLVNDRTLEVMGGDESKILGKSDIDFFGVADGTPMVNEEKEIIKTGKRDYLQKEMDKISGGQDKYLHTTKMPLYVDTLDQVGLLGIQFDVTEQERLKRENDQLKEALTEIKE</sequence>
<keyword evidence="4" id="KW-0614">Plasmid</keyword>
<feature type="transmembrane region" description="Helical" evidence="2">
    <location>
        <begin position="9"/>
        <end position="32"/>
    </location>
</feature>
<keyword evidence="5" id="KW-1185">Reference proteome</keyword>
<dbReference type="PROSITE" id="PS50112">
    <property type="entry name" value="PAS"/>
    <property type="match status" value="1"/>
</dbReference>
<dbReference type="SUPFAM" id="SSF55785">
    <property type="entry name" value="PYP-like sensor domain (PAS domain)"/>
    <property type="match status" value="1"/>
</dbReference>
<keyword evidence="1" id="KW-0175">Coiled coil</keyword>
<evidence type="ECO:0000256" key="1">
    <source>
        <dbReference type="SAM" id="Coils"/>
    </source>
</evidence>
<evidence type="ECO:0000313" key="4">
    <source>
        <dbReference type="EMBL" id="BDD01658.1"/>
    </source>
</evidence>
<protein>
    <recommendedName>
        <fullName evidence="3">PAS domain-containing protein</fullName>
    </recommendedName>
</protein>
<dbReference type="EMBL" id="AP025295">
    <property type="protein sequence ID" value="BDD01658.1"/>
    <property type="molecule type" value="Genomic_DNA"/>
</dbReference>
<organism evidence="4 5">
    <name type="scientific">Persicobacter psychrovividus</name>
    <dbReference type="NCBI Taxonomy" id="387638"/>
    <lineage>
        <taxon>Bacteria</taxon>
        <taxon>Pseudomonadati</taxon>
        <taxon>Bacteroidota</taxon>
        <taxon>Cytophagia</taxon>
        <taxon>Cytophagales</taxon>
        <taxon>Persicobacteraceae</taxon>
        <taxon>Persicobacter</taxon>
    </lineage>
</organism>
<keyword evidence="2" id="KW-1133">Transmembrane helix</keyword>
<dbReference type="InterPro" id="IPR003018">
    <property type="entry name" value="GAF"/>
</dbReference>
<dbReference type="SUPFAM" id="SSF55781">
    <property type="entry name" value="GAF domain-like"/>
    <property type="match status" value="1"/>
</dbReference>
<dbReference type="NCBIfam" id="TIGR00229">
    <property type="entry name" value="sensory_box"/>
    <property type="match status" value="1"/>
</dbReference>
<keyword evidence="2" id="KW-0472">Membrane</keyword>
<evidence type="ECO:0000259" key="3">
    <source>
        <dbReference type="PROSITE" id="PS50112"/>
    </source>
</evidence>
<keyword evidence="2" id="KW-0812">Transmembrane</keyword>
<dbReference type="Pfam" id="PF08448">
    <property type="entry name" value="PAS_4"/>
    <property type="match status" value="1"/>
</dbReference>
<feature type="coiled-coil region" evidence="1">
    <location>
        <begin position="332"/>
        <end position="384"/>
    </location>
</feature>
<dbReference type="InterPro" id="IPR029016">
    <property type="entry name" value="GAF-like_dom_sf"/>
</dbReference>
<feature type="transmembrane region" description="Helical" evidence="2">
    <location>
        <begin position="44"/>
        <end position="64"/>
    </location>
</feature>
<dbReference type="Pfam" id="PF13185">
    <property type="entry name" value="GAF_2"/>
    <property type="match status" value="1"/>
</dbReference>
<dbReference type="Gene3D" id="3.30.450.40">
    <property type="match status" value="1"/>
</dbReference>
<geneLocation type="plasmid" evidence="4 5">
    <name>pPP3</name>
</geneLocation>
<dbReference type="InterPro" id="IPR035965">
    <property type="entry name" value="PAS-like_dom_sf"/>
</dbReference>
<dbReference type="InterPro" id="IPR000014">
    <property type="entry name" value="PAS"/>
</dbReference>
<gene>
    <name evidence="4" type="ORF">PEPS_39380</name>
</gene>
<evidence type="ECO:0000256" key="2">
    <source>
        <dbReference type="SAM" id="Phobius"/>
    </source>
</evidence>
<dbReference type="SMART" id="SM00091">
    <property type="entry name" value="PAS"/>
    <property type="match status" value="1"/>
</dbReference>
<dbReference type="SMART" id="SM00065">
    <property type="entry name" value="GAF"/>
    <property type="match status" value="1"/>
</dbReference>